<name>A0A6P6N832_CARAU</name>
<dbReference type="RefSeq" id="XP_026104608.1">
    <property type="nucleotide sequence ID" value="XM_026248823.1"/>
</dbReference>
<reference evidence="4" key="1">
    <citation type="submission" date="2025-08" db="UniProtKB">
        <authorList>
            <consortium name="RefSeq"/>
        </authorList>
    </citation>
    <scope>IDENTIFICATION</scope>
    <source>
        <strain evidence="4">Wakin</strain>
        <tissue evidence="4">Muscle</tissue>
    </source>
</reference>
<keyword evidence="3" id="KW-1185">Reference proteome</keyword>
<feature type="region of interest" description="Disordered" evidence="1">
    <location>
        <begin position="662"/>
        <end position="691"/>
    </location>
</feature>
<feature type="compositionally biased region" description="Acidic residues" evidence="1">
    <location>
        <begin position="667"/>
        <end position="687"/>
    </location>
</feature>
<dbReference type="OrthoDB" id="10072098at2759"/>
<dbReference type="GeneID" id="113076159"/>
<proteinExistence type="predicted"/>
<evidence type="ECO:0000259" key="2">
    <source>
        <dbReference type="Pfam" id="PF20499"/>
    </source>
</evidence>
<evidence type="ECO:0000313" key="3">
    <source>
        <dbReference type="Proteomes" id="UP000515129"/>
    </source>
</evidence>
<protein>
    <submittedName>
        <fullName evidence="4">Uncharacterized protein LOC113076159</fullName>
    </submittedName>
</protein>
<evidence type="ECO:0000313" key="4">
    <source>
        <dbReference type="RefSeq" id="XP_026104608.1"/>
    </source>
</evidence>
<organism evidence="3 4">
    <name type="scientific">Carassius auratus</name>
    <name type="common">Goldfish</name>
    <dbReference type="NCBI Taxonomy" id="7957"/>
    <lineage>
        <taxon>Eukaryota</taxon>
        <taxon>Metazoa</taxon>
        <taxon>Chordata</taxon>
        <taxon>Craniata</taxon>
        <taxon>Vertebrata</taxon>
        <taxon>Euteleostomi</taxon>
        <taxon>Actinopterygii</taxon>
        <taxon>Neopterygii</taxon>
        <taxon>Teleostei</taxon>
        <taxon>Ostariophysi</taxon>
        <taxon>Cypriniformes</taxon>
        <taxon>Cyprinidae</taxon>
        <taxon>Cyprininae</taxon>
        <taxon>Carassius</taxon>
    </lineage>
</organism>
<sequence length="1096" mass="123670">MWESGPYGLSSADITWLKEDAERGLFQKAMSYKDKHGSTRWRKVLKDNRMWFHPPEFPGVVEGKVPSADSFFHGSVFFWRPVGVWRYSLRCPRSDCPARSSQKAFLYRCGYSKTVRQICHMSGWYSMLTEVLACNACRKAAKESEEHSIGRFLSWDACILNQLSPAHRAVFPAVLTLRRGVDKQVIRLMRDRTEGNTMAKVWRQVLESHCEEYLQRKDLYTTLLSQYKKPGSITRNFCQQFQRPPARRELPCPKLLRKAFLIAEADNVEDYRTQIMSTFGKVLKYDSTKKICKKLSGDGKGTAEWCTNVANELGQILTSVLTCEESLDKMRPMAEGLMERYRRADEAPPELMYVDRGCCRVHGVSSVEQLFSEWTDRGMLVRLDIFHWIHRFDAALRTDHHPKYALFKSALSAAVFAYNKDDVALLVQATRAGHPTRYASLTDSQIVELHVSKSDLSRHVRRITLGAQETCARVQRAIGILKGAAGMDENQVHLFKDAAAIDHIWENQQKHLECIQDPPGRNMYTITKYVTRNGVRLPRYSTVRGSNSLEGFHSFLPNMIPGPHCAAVPFQVYLLAGIARWNSDRESASVKGQKGRKHMVYVSPLVHRLNERCQELFGEVEEANYRPPVPAGDERIGLEYLFSQSSEPFSAPDHYAQTRETLRAGEDGEDEVSVAAAEEEEEEEEDVGYNSDTEVDRLTPLRNSLCLTDQVAAAEFDPCVEDVCGPNHLPGYQHVEDLCKVLVEIALEEGKLAMSDSNRQRVIRAWNKLDLHDRSIQQFDSLYSARWGNALFGRTSGDPSEASLVQKLKFSKRYSAAHLVDSRKNRLMYCLIKQLWLHPGSGGKGQGSPLKHHITKMYQRVQQRVTVDDAELSKLGIPILKINAKCVSEFIRRQEALSATNVTDQGLAVLRRHQSVSSTSQPPAIELPDERPHTSRPTVQYQATESLAGTRKLKPRLPHLFSLAPAPPPQLLPAPVQTMRTSTPTQLMGAPLTGPPAVSLPQASIPPPSASRSTFYKRKKAERSGMEHPATVKVYICAMCGQPTQGHKKYRKKSYCESSKASTSKDLAGQTFENFEDFKKAVDVLLGSQSQTSELV</sequence>
<dbReference type="Pfam" id="PF20499">
    <property type="entry name" value="DUF6729"/>
    <property type="match status" value="1"/>
</dbReference>
<accession>A0A6P6N832</accession>
<evidence type="ECO:0000256" key="1">
    <source>
        <dbReference type="SAM" id="MobiDB-lite"/>
    </source>
</evidence>
<dbReference type="PANTHER" id="PTHR47773">
    <property type="entry name" value="SI:DKEY-9I5.2-RELATED"/>
    <property type="match status" value="1"/>
</dbReference>
<dbReference type="InterPro" id="IPR046616">
    <property type="entry name" value="DUF6729"/>
</dbReference>
<dbReference type="Proteomes" id="UP000515129">
    <property type="component" value="Unplaced"/>
</dbReference>
<dbReference type="AlphaFoldDB" id="A0A6P6N832"/>
<dbReference type="PANTHER" id="PTHR47773:SF1">
    <property type="entry name" value="C2H2-TYPE DOMAIN-CONTAINING PROTEIN"/>
    <property type="match status" value="1"/>
</dbReference>
<feature type="region of interest" description="Disordered" evidence="1">
    <location>
        <begin position="913"/>
        <end position="938"/>
    </location>
</feature>
<dbReference type="KEGG" id="caua:113076159"/>
<feature type="domain" description="DUF6729" evidence="2">
    <location>
        <begin position="43"/>
        <end position="260"/>
    </location>
</feature>
<gene>
    <name evidence="4" type="primary">LOC113076159</name>
</gene>